<organism evidence="6 7">
    <name type="scientific">Chaetoceros tenuissimus</name>
    <dbReference type="NCBI Taxonomy" id="426638"/>
    <lineage>
        <taxon>Eukaryota</taxon>
        <taxon>Sar</taxon>
        <taxon>Stramenopiles</taxon>
        <taxon>Ochrophyta</taxon>
        <taxon>Bacillariophyta</taxon>
        <taxon>Coscinodiscophyceae</taxon>
        <taxon>Chaetocerotophycidae</taxon>
        <taxon>Chaetocerotales</taxon>
        <taxon>Chaetocerotaceae</taxon>
        <taxon>Chaetoceros</taxon>
    </lineage>
</organism>
<evidence type="ECO:0000313" key="6">
    <source>
        <dbReference type="EMBL" id="GFH46015.1"/>
    </source>
</evidence>
<dbReference type="InterPro" id="IPR019734">
    <property type="entry name" value="TPR_rpt"/>
</dbReference>
<dbReference type="PANTHER" id="PTHR45641:SF19">
    <property type="entry name" value="NEPHROCYSTIN-3"/>
    <property type="match status" value="1"/>
</dbReference>
<keyword evidence="2 3" id="KW-0802">TPR repeat</keyword>
<dbReference type="Proteomes" id="UP001054902">
    <property type="component" value="Unassembled WGS sequence"/>
</dbReference>
<feature type="region of interest" description="Disordered" evidence="5">
    <location>
        <begin position="1"/>
        <end position="58"/>
    </location>
</feature>
<sequence>MKIRRTKSDNLPHAPSINTPPLPPPSQTLGRRRSRSRPRILEKRELLDYSSDEGSDNGDHFQRWCSSDCLSPKKKGGEENCSTISESAVCVKSNAVPSPRHVMQTAEILNDPANKSITSKKQIHQEILNGPPIIKRGANVIEIDSLKEFPPLQTWKSECVESGFLHGLDICGENDNEIVSEIGTESRCTTPFGSMHDSLGSFKTAWQVDATGDQTVVMCNRNRSPSMKNGNTPLKKTDSLMSSQSLQDVFQIKYSSPLKLPKEKRSKKMTRLIRTPNRKGQSRSMNAADSIRKSNKQRWIQTVSFKEASENILLGVPLKVEKRKLPTEKLSTILKEHNQHGLHNFSPARKLESILKKKKEPKNSETMQKMKKVLQNKKDMKRMYNKQQRQQQNPNKLDVAICGIYQGFDLINLGSSLKLSYIGQKQKTLSGQRYTLRSMVVDSIMSTHSNDPVVVFEGYSVRGQGNDRWSAPIQYNRQKEKLIWGEKVPPSHMTQIKNAKRIQRSASKSDESETVFEVQTLDQLNLAHEHAVEPLQNGDVDEAIHRFMKILRSLQVKYSPTSGNTPENHVIASTLHNIAILHTFNMQFEVALNYITQAVNMRVKCLGYYHSSVAVSFAKQGMIYFALENLGSSVRAFEQALDIQTELSNNSDRIQTSKLLNNIGVVYFHLGEKRNALDRLMRALKLQKQRIDESLSRESSIFDTSITLSNLGKVFLKRREYSMATYVYEEAVMTQTSIFPKDHPVILESLGNVAYSKAMADDKTNALEVYKSLLEMQVKQFGEKSRDIFETKALMGILYTQQSNYSVALRYFNEVYEWQQLNLDSIHPALRYSKTVIDQLTSLVNGDDVAFVRAASSTAAEI</sequence>
<accession>A0AAD3CIZ9</accession>
<evidence type="ECO:0000256" key="1">
    <source>
        <dbReference type="ARBA" id="ARBA00022737"/>
    </source>
</evidence>
<feature type="repeat" description="TPR" evidence="3">
    <location>
        <begin position="657"/>
        <end position="690"/>
    </location>
</feature>
<gene>
    <name evidence="6" type="ORF">CTEN210_02489</name>
</gene>
<feature type="coiled-coil region" evidence="4">
    <location>
        <begin position="670"/>
        <end position="697"/>
    </location>
</feature>
<evidence type="ECO:0000256" key="5">
    <source>
        <dbReference type="SAM" id="MobiDB-lite"/>
    </source>
</evidence>
<keyword evidence="7" id="KW-1185">Reference proteome</keyword>
<dbReference type="AlphaFoldDB" id="A0AAD3CIZ9"/>
<evidence type="ECO:0000256" key="2">
    <source>
        <dbReference type="ARBA" id="ARBA00022803"/>
    </source>
</evidence>
<keyword evidence="4" id="KW-0175">Coiled coil</keyword>
<evidence type="ECO:0000256" key="3">
    <source>
        <dbReference type="PROSITE-ProRule" id="PRU00339"/>
    </source>
</evidence>
<evidence type="ECO:0000313" key="7">
    <source>
        <dbReference type="Proteomes" id="UP001054902"/>
    </source>
</evidence>
<keyword evidence="1" id="KW-0677">Repeat</keyword>
<dbReference type="Pfam" id="PF13424">
    <property type="entry name" value="TPR_12"/>
    <property type="match status" value="1"/>
</dbReference>
<reference evidence="6 7" key="1">
    <citation type="journal article" date="2021" name="Sci. Rep.">
        <title>The genome of the diatom Chaetoceros tenuissimus carries an ancient integrated fragment of an extant virus.</title>
        <authorList>
            <person name="Hongo Y."/>
            <person name="Kimura K."/>
            <person name="Takaki Y."/>
            <person name="Yoshida Y."/>
            <person name="Baba S."/>
            <person name="Kobayashi G."/>
            <person name="Nagasaki K."/>
            <person name="Hano T."/>
            <person name="Tomaru Y."/>
        </authorList>
    </citation>
    <scope>NUCLEOTIDE SEQUENCE [LARGE SCALE GENOMIC DNA]</scope>
    <source>
        <strain evidence="6 7">NIES-3715</strain>
    </source>
</reference>
<feature type="repeat" description="TPR" evidence="3">
    <location>
        <begin position="614"/>
        <end position="647"/>
    </location>
</feature>
<protein>
    <submittedName>
        <fullName evidence="6">Uncharacterized protein</fullName>
    </submittedName>
</protein>
<dbReference type="Gene3D" id="1.25.40.10">
    <property type="entry name" value="Tetratricopeptide repeat domain"/>
    <property type="match status" value="2"/>
</dbReference>
<feature type="compositionally biased region" description="Basic and acidic residues" evidence="5">
    <location>
        <begin position="1"/>
        <end position="10"/>
    </location>
</feature>
<name>A0AAD3CIZ9_9STRA</name>
<dbReference type="PROSITE" id="PS50005">
    <property type="entry name" value="TPR"/>
    <property type="match status" value="2"/>
</dbReference>
<dbReference type="SUPFAM" id="SSF48452">
    <property type="entry name" value="TPR-like"/>
    <property type="match status" value="1"/>
</dbReference>
<dbReference type="SMART" id="SM00028">
    <property type="entry name" value="TPR"/>
    <property type="match status" value="6"/>
</dbReference>
<dbReference type="InterPro" id="IPR011990">
    <property type="entry name" value="TPR-like_helical_dom_sf"/>
</dbReference>
<dbReference type="PANTHER" id="PTHR45641">
    <property type="entry name" value="TETRATRICOPEPTIDE REPEAT PROTEIN (AFU_ORTHOLOGUE AFUA_6G03870)"/>
    <property type="match status" value="1"/>
</dbReference>
<comment type="caution">
    <text evidence="6">The sequence shown here is derived from an EMBL/GenBank/DDBJ whole genome shotgun (WGS) entry which is preliminary data.</text>
</comment>
<evidence type="ECO:0000256" key="4">
    <source>
        <dbReference type="SAM" id="Coils"/>
    </source>
</evidence>
<proteinExistence type="predicted"/>
<dbReference type="EMBL" id="BLLK01000022">
    <property type="protein sequence ID" value="GFH46015.1"/>
    <property type="molecule type" value="Genomic_DNA"/>
</dbReference>